<evidence type="ECO:0000256" key="1">
    <source>
        <dbReference type="ARBA" id="ARBA00004196"/>
    </source>
</evidence>
<dbReference type="SUPFAM" id="SSF53807">
    <property type="entry name" value="Helical backbone' metal receptor"/>
    <property type="match status" value="1"/>
</dbReference>
<keyword evidence="5 8" id="KW-0732">Signal</keyword>
<feature type="region of interest" description="Disordered" evidence="7">
    <location>
        <begin position="117"/>
        <end position="146"/>
    </location>
</feature>
<dbReference type="CDD" id="cd01137">
    <property type="entry name" value="PsaA"/>
    <property type="match status" value="1"/>
</dbReference>
<evidence type="ECO:0000256" key="4">
    <source>
        <dbReference type="ARBA" id="ARBA00022723"/>
    </source>
</evidence>
<sequence length="314" mass="34088">MTFNRFGRALLGLAAALVLSQSAAAADKLPVVASFSILGDIVANIGGDRIAVTTLVGPDQDAHVFQPAPDNIKAVSRARLVVVNGLGFEGWMERLTQAANYRGDMVVASAGIKARERVEEEHEESGAHAGHDHDHHHGKDDPHAWQDPQNVVLYTRNIVAALSKLDPAGAAVYRKNGDAYIAQLNELDAWAARQFAQIPEAKRKVITSHDAFEYFGAHYKLRFLAAQGVSTDSEPSAKEVATLIRQIRSEKIKALFFENMSNPKLLQQIGRESGVSAGGKLYADALSQAGGPAPTYLALMRYNVTQLLEKIRLN</sequence>
<comment type="similarity">
    <text evidence="2 6">Belongs to the bacterial solute-binding protein 9 family.</text>
</comment>
<organism evidence="9 10">
    <name type="scientific">Herbaspirillum lusitanum</name>
    <dbReference type="NCBI Taxonomy" id="213312"/>
    <lineage>
        <taxon>Bacteria</taxon>
        <taxon>Pseudomonadati</taxon>
        <taxon>Pseudomonadota</taxon>
        <taxon>Betaproteobacteria</taxon>
        <taxon>Burkholderiales</taxon>
        <taxon>Oxalobacteraceae</taxon>
        <taxon>Herbaspirillum</taxon>
    </lineage>
</organism>
<comment type="subcellular location">
    <subcellularLocation>
        <location evidence="1">Cell envelope</location>
    </subcellularLocation>
</comment>
<dbReference type="PRINTS" id="PR00690">
    <property type="entry name" value="ADHESNFAMILY"/>
</dbReference>
<feature type="compositionally biased region" description="Basic and acidic residues" evidence="7">
    <location>
        <begin position="117"/>
        <end position="144"/>
    </location>
</feature>
<evidence type="ECO:0000313" key="10">
    <source>
        <dbReference type="Proteomes" id="UP001629246"/>
    </source>
</evidence>
<dbReference type="InterPro" id="IPR006127">
    <property type="entry name" value="ZnuA-like"/>
</dbReference>
<keyword evidence="4" id="KW-0479">Metal-binding</keyword>
<dbReference type="PRINTS" id="PR00691">
    <property type="entry name" value="ADHESINB"/>
</dbReference>
<dbReference type="EMBL" id="JAQQFM010000016">
    <property type="protein sequence ID" value="MFL9927492.1"/>
    <property type="molecule type" value="Genomic_DNA"/>
</dbReference>
<protein>
    <submittedName>
        <fullName evidence="9">Metal ABC transporter substrate-binding protein</fullName>
    </submittedName>
</protein>
<proteinExistence type="inferred from homology"/>
<feature type="signal peptide" evidence="8">
    <location>
        <begin position="1"/>
        <end position="25"/>
    </location>
</feature>
<evidence type="ECO:0000256" key="6">
    <source>
        <dbReference type="RuleBase" id="RU003512"/>
    </source>
</evidence>
<dbReference type="PANTHER" id="PTHR42953:SF1">
    <property type="entry name" value="METAL-BINDING PROTEIN HI_0362-RELATED"/>
    <property type="match status" value="1"/>
</dbReference>
<evidence type="ECO:0000256" key="8">
    <source>
        <dbReference type="SAM" id="SignalP"/>
    </source>
</evidence>
<dbReference type="Proteomes" id="UP001629246">
    <property type="component" value="Unassembled WGS sequence"/>
</dbReference>
<accession>A0ABW9AHI9</accession>
<evidence type="ECO:0000256" key="5">
    <source>
        <dbReference type="ARBA" id="ARBA00022729"/>
    </source>
</evidence>
<dbReference type="Pfam" id="PF01297">
    <property type="entry name" value="ZnuA"/>
    <property type="match status" value="1"/>
</dbReference>
<dbReference type="InterPro" id="IPR050492">
    <property type="entry name" value="Bact_metal-bind_prot9"/>
</dbReference>
<dbReference type="Gene3D" id="3.40.50.1980">
    <property type="entry name" value="Nitrogenase molybdenum iron protein domain"/>
    <property type="match status" value="2"/>
</dbReference>
<evidence type="ECO:0000256" key="7">
    <source>
        <dbReference type="SAM" id="MobiDB-lite"/>
    </source>
</evidence>
<evidence type="ECO:0000256" key="3">
    <source>
        <dbReference type="ARBA" id="ARBA00022448"/>
    </source>
</evidence>
<keyword evidence="3 6" id="KW-0813">Transport</keyword>
<dbReference type="InterPro" id="IPR006129">
    <property type="entry name" value="AdhesinB"/>
</dbReference>
<evidence type="ECO:0000313" key="9">
    <source>
        <dbReference type="EMBL" id="MFL9927492.1"/>
    </source>
</evidence>
<reference evidence="9 10" key="1">
    <citation type="journal article" date="2024" name="Chem. Sci.">
        <title>Discovery of megapolipeptins by genome mining of a Burkholderiales bacteria collection.</title>
        <authorList>
            <person name="Paulo B.S."/>
            <person name="Recchia M.J.J."/>
            <person name="Lee S."/>
            <person name="Fergusson C.H."/>
            <person name="Romanowski S.B."/>
            <person name="Hernandez A."/>
            <person name="Krull N."/>
            <person name="Liu D.Y."/>
            <person name="Cavanagh H."/>
            <person name="Bos A."/>
            <person name="Gray C.A."/>
            <person name="Murphy B.T."/>
            <person name="Linington R.G."/>
            <person name="Eustaquio A.S."/>
        </authorList>
    </citation>
    <scope>NUCLEOTIDE SEQUENCE [LARGE SCALE GENOMIC DNA]</scope>
    <source>
        <strain evidence="9 10">RL21-008-BIB-A</strain>
    </source>
</reference>
<dbReference type="InterPro" id="IPR006128">
    <property type="entry name" value="Lipoprotein_PsaA-like"/>
</dbReference>
<feature type="chain" id="PRO_5047307301" evidence="8">
    <location>
        <begin position="26"/>
        <end position="314"/>
    </location>
</feature>
<keyword evidence="10" id="KW-1185">Reference proteome</keyword>
<dbReference type="RefSeq" id="WP_408160727.1">
    <property type="nucleotide sequence ID" value="NZ_JAQQFM010000016.1"/>
</dbReference>
<name>A0ABW9AHI9_9BURK</name>
<comment type="caution">
    <text evidence="9">The sequence shown here is derived from an EMBL/GenBank/DDBJ whole genome shotgun (WGS) entry which is preliminary data.</text>
</comment>
<gene>
    <name evidence="9" type="ORF">PQR62_24675</name>
</gene>
<dbReference type="PANTHER" id="PTHR42953">
    <property type="entry name" value="HIGH-AFFINITY ZINC UPTAKE SYSTEM PROTEIN ZNUA-RELATED"/>
    <property type="match status" value="1"/>
</dbReference>
<evidence type="ECO:0000256" key="2">
    <source>
        <dbReference type="ARBA" id="ARBA00011028"/>
    </source>
</evidence>